<dbReference type="SUPFAM" id="SSF55681">
    <property type="entry name" value="Class II aaRS and biotin synthetases"/>
    <property type="match status" value="1"/>
</dbReference>
<dbReference type="GO" id="GO:0004826">
    <property type="term" value="F:phenylalanine-tRNA ligase activity"/>
    <property type="evidence" value="ECO:0007669"/>
    <property type="project" value="UniProtKB-UniRule"/>
</dbReference>
<dbReference type="SUPFAM" id="SSF56037">
    <property type="entry name" value="PheT/TilS domain"/>
    <property type="match status" value="1"/>
</dbReference>
<evidence type="ECO:0000256" key="3">
    <source>
        <dbReference type="ARBA" id="ARBA00011209"/>
    </source>
</evidence>
<dbReference type="InterPro" id="IPR020825">
    <property type="entry name" value="Phe-tRNA_synthase-like_B3/B4"/>
</dbReference>
<keyword evidence="4 15" id="KW-0963">Cytoplasm</keyword>
<dbReference type="GO" id="GO:0140096">
    <property type="term" value="F:catalytic activity, acting on a protein"/>
    <property type="evidence" value="ECO:0007669"/>
    <property type="project" value="UniProtKB-ARBA"/>
</dbReference>
<dbReference type="SUPFAM" id="SSF54991">
    <property type="entry name" value="Anticodon-binding domain of PheRS"/>
    <property type="match status" value="1"/>
</dbReference>
<dbReference type="Pfam" id="PF03483">
    <property type="entry name" value="B3_4"/>
    <property type="match status" value="1"/>
</dbReference>
<dbReference type="InterPro" id="IPR036690">
    <property type="entry name" value="Fdx_antiC-bd_sf"/>
</dbReference>
<dbReference type="NCBIfam" id="TIGR00472">
    <property type="entry name" value="pheT_bact"/>
    <property type="match status" value="1"/>
</dbReference>
<feature type="domain" description="TRNA-binding" evidence="17">
    <location>
        <begin position="39"/>
        <end position="151"/>
    </location>
</feature>
<evidence type="ECO:0000256" key="2">
    <source>
        <dbReference type="ARBA" id="ARBA00008653"/>
    </source>
</evidence>
<dbReference type="FunFam" id="2.40.50.140:FF:000045">
    <property type="entry name" value="Phenylalanine--tRNA ligase beta subunit"/>
    <property type="match status" value="1"/>
</dbReference>
<dbReference type="OrthoDB" id="9805455at2"/>
<comment type="caution">
    <text evidence="20">The sequence shown here is derived from an EMBL/GenBank/DDBJ whole genome shotgun (WGS) entry which is preliminary data.</text>
</comment>
<dbReference type="Gene3D" id="3.50.40.10">
    <property type="entry name" value="Phenylalanyl-trna Synthetase, Chain B, domain 3"/>
    <property type="match status" value="1"/>
</dbReference>
<dbReference type="PROSITE" id="PS51447">
    <property type="entry name" value="FDX_ACB"/>
    <property type="match status" value="1"/>
</dbReference>
<feature type="domain" description="B5" evidence="19">
    <location>
        <begin position="404"/>
        <end position="480"/>
    </location>
</feature>
<reference evidence="20 21" key="1">
    <citation type="submission" date="2017-06" db="EMBL/GenBank/DDBJ databases">
        <title>Draft Genome Sequence of Natranaerobius trueperi halophilic, alkalithermophilic bacteria from soda lakes.</title>
        <authorList>
            <person name="Zhao B."/>
        </authorList>
    </citation>
    <scope>NUCLEOTIDE SEQUENCE [LARGE SCALE GENOMIC DNA]</scope>
    <source>
        <strain evidence="20 21">DSM 18760</strain>
    </source>
</reference>
<protein>
    <recommendedName>
        <fullName evidence="15">Phenylalanine--tRNA ligase beta subunit</fullName>
        <ecNumber evidence="15">6.1.1.20</ecNumber>
    </recommendedName>
    <alternativeName>
        <fullName evidence="15">Phenylalanyl-tRNA synthetase beta subunit</fullName>
        <shortName evidence="15">PheRS</shortName>
    </alternativeName>
</protein>
<dbReference type="SMART" id="SM00874">
    <property type="entry name" value="B5"/>
    <property type="match status" value="1"/>
</dbReference>
<evidence type="ECO:0000256" key="6">
    <source>
        <dbReference type="ARBA" id="ARBA00022598"/>
    </source>
</evidence>
<evidence type="ECO:0000256" key="11">
    <source>
        <dbReference type="ARBA" id="ARBA00022884"/>
    </source>
</evidence>
<evidence type="ECO:0000256" key="12">
    <source>
        <dbReference type="ARBA" id="ARBA00022917"/>
    </source>
</evidence>
<keyword evidence="11 16" id="KW-0694">RNA-binding</keyword>
<dbReference type="SUPFAM" id="SSF50249">
    <property type="entry name" value="Nucleic acid-binding proteins"/>
    <property type="match status" value="1"/>
</dbReference>
<evidence type="ECO:0000259" key="19">
    <source>
        <dbReference type="PROSITE" id="PS51483"/>
    </source>
</evidence>
<dbReference type="Gene3D" id="2.40.50.140">
    <property type="entry name" value="Nucleic acid-binding proteins"/>
    <property type="match status" value="1"/>
</dbReference>
<dbReference type="EMBL" id="NIQC01000036">
    <property type="protein sequence ID" value="OWZ82869.1"/>
    <property type="molecule type" value="Genomic_DNA"/>
</dbReference>
<dbReference type="GO" id="GO:0000049">
    <property type="term" value="F:tRNA binding"/>
    <property type="evidence" value="ECO:0007669"/>
    <property type="project" value="UniProtKB-UniRule"/>
</dbReference>
<accession>A0A226BXE4</accession>
<sequence length="810" mass="91282">MKVSYNWLKEYLDFNISAQELADYLTNSGIEVEGIHSMHPGFENVVVGKVLEVNKHPQADKLSVTKVNVDKTQEPMSIVCGAPNVKKGQKVPVAKVGGKLPDGMKIKKAKLRGEKSFGMICSCEELGLLAPEKEEGIMVLAENAPVGEPLESYLGLDDEVLEFDLTPNRADCLGMLGVAREVAAVLDIPINVPKVTDFSQNKTLDNVNINIQDSDLCERYVGMLIENVNIGISPMWLQQRLRTYGIRPINNLVDITNYVMLEYGQPLHAFDYDLVSGDEIIVRRAKDEEEIVTLNEKTRKLTSNDLVIADKEKAIAVAGVMGGYATEVSEKSNRILLESAAFNNISVRRTANRLNLRSDASLRFEKGVDPNNTLNAAFRAVELIEQLGVGTVVVGAFDEYPKKREQVSIELRVERVRQLTGIDISKEEIRDLFRRLQFDITDEKEDSLNVTVPTRRNDITLEVDLIEEIARLYGYDKIPTTMPKGRITQGRKTHRQQVEDTVRETMLSSGLSEIISYTFISPEDYNKLNFSDESSARKSVPIANPLTKEQSIMRTTLLPSIMKILSHNFKHGEKDHHIFEIGKIYLPEKLPLDSLPNERNTLIFGGMGAIKSKSWLEQPQKIDFFYVKGMFELLLERLNIGFSDVSFKPEKHPSFHPTRTAGVYLDERKIGIMGEMHPAVVKENYDIDTQVVLAEIDLESIYSKASLVEKFTSLPKYPAVLRDIALLVPSEIPEEQVSQVIINVGEDLIEDINLFDLYQGERIPENMKSLAYSIKFRDPNTTLTDDRVDKVYEQIEEALKSEIGAEIRKA</sequence>
<dbReference type="PANTHER" id="PTHR10947">
    <property type="entry name" value="PHENYLALANYL-TRNA SYNTHETASE BETA CHAIN AND LEUCINE-RICH REPEAT-CONTAINING PROTEIN 47"/>
    <property type="match status" value="1"/>
</dbReference>
<keyword evidence="7 15" id="KW-0479">Metal-binding</keyword>
<dbReference type="InterPro" id="IPR045864">
    <property type="entry name" value="aa-tRNA-synth_II/BPL/LPL"/>
</dbReference>
<evidence type="ECO:0000313" key="21">
    <source>
        <dbReference type="Proteomes" id="UP000214588"/>
    </source>
</evidence>
<dbReference type="PANTHER" id="PTHR10947:SF0">
    <property type="entry name" value="PHENYLALANINE--TRNA LIGASE BETA SUBUNIT"/>
    <property type="match status" value="1"/>
</dbReference>
<dbReference type="PROSITE" id="PS50886">
    <property type="entry name" value="TRBD"/>
    <property type="match status" value="1"/>
</dbReference>
<dbReference type="FunFam" id="3.50.40.10:FF:000001">
    <property type="entry name" value="Phenylalanine--tRNA ligase beta subunit"/>
    <property type="match status" value="1"/>
</dbReference>
<dbReference type="SMART" id="SM00896">
    <property type="entry name" value="FDX-ACB"/>
    <property type="match status" value="1"/>
</dbReference>
<dbReference type="EC" id="6.1.1.20" evidence="15"/>
<dbReference type="RefSeq" id="WP_089024433.1">
    <property type="nucleotide sequence ID" value="NZ_NIQC01000036.1"/>
</dbReference>
<comment type="subcellular location">
    <subcellularLocation>
        <location evidence="1 15">Cytoplasm</location>
    </subcellularLocation>
</comment>
<keyword evidence="6 15" id="KW-0436">Ligase</keyword>
<evidence type="ECO:0000256" key="16">
    <source>
        <dbReference type="PROSITE-ProRule" id="PRU00209"/>
    </source>
</evidence>
<evidence type="ECO:0000256" key="7">
    <source>
        <dbReference type="ARBA" id="ARBA00022723"/>
    </source>
</evidence>
<dbReference type="InterPro" id="IPR041616">
    <property type="entry name" value="PheRS_beta_core"/>
</dbReference>
<evidence type="ECO:0000259" key="17">
    <source>
        <dbReference type="PROSITE" id="PS50886"/>
    </source>
</evidence>
<evidence type="ECO:0000256" key="5">
    <source>
        <dbReference type="ARBA" id="ARBA00022555"/>
    </source>
</evidence>
<dbReference type="Proteomes" id="UP000214588">
    <property type="component" value="Unassembled WGS sequence"/>
</dbReference>
<feature type="binding site" evidence="15">
    <location>
        <position position="468"/>
    </location>
    <ligand>
        <name>Mg(2+)</name>
        <dbReference type="ChEBI" id="CHEBI:18420"/>
        <note>shared with alpha subunit</note>
    </ligand>
</feature>
<evidence type="ECO:0000313" key="20">
    <source>
        <dbReference type="EMBL" id="OWZ82869.1"/>
    </source>
</evidence>
<dbReference type="GO" id="GO:0009328">
    <property type="term" value="C:phenylalanine-tRNA ligase complex"/>
    <property type="evidence" value="ECO:0007669"/>
    <property type="project" value="TreeGrafter"/>
</dbReference>
<dbReference type="PROSITE" id="PS51483">
    <property type="entry name" value="B5"/>
    <property type="match status" value="1"/>
</dbReference>
<dbReference type="GO" id="GO:0006432">
    <property type="term" value="P:phenylalanyl-tRNA aminoacylation"/>
    <property type="evidence" value="ECO:0007669"/>
    <property type="project" value="UniProtKB-UniRule"/>
</dbReference>
<dbReference type="HAMAP" id="MF_00283">
    <property type="entry name" value="Phe_tRNA_synth_beta1"/>
    <property type="match status" value="1"/>
</dbReference>
<dbReference type="InterPro" id="IPR005146">
    <property type="entry name" value="B3/B4_tRNA-bd"/>
</dbReference>
<dbReference type="FunFam" id="3.30.70.380:FF:000001">
    <property type="entry name" value="Phenylalanine--tRNA ligase beta subunit"/>
    <property type="match status" value="1"/>
</dbReference>
<evidence type="ECO:0000256" key="8">
    <source>
        <dbReference type="ARBA" id="ARBA00022741"/>
    </source>
</evidence>
<feature type="binding site" evidence="15">
    <location>
        <position position="467"/>
    </location>
    <ligand>
        <name>Mg(2+)</name>
        <dbReference type="ChEBI" id="CHEBI:18420"/>
        <note>shared with alpha subunit</note>
    </ligand>
</feature>
<dbReference type="Gene3D" id="3.30.930.10">
    <property type="entry name" value="Bira Bifunctional Protein, Domain 2"/>
    <property type="match status" value="1"/>
</dbReference>
<keyword evidence="21" id="KW-1185">Reference proteome</keyword>
<dbReference type="InterPro" id="IPR009061">
    <property type="entry name" value="DNA-bd_dom_put_sf"/>
</dbReference>
<dbReference type="CDD" id="cd00769">
    <property type="entry name" value="PheRS_beta_core"/>
    <property type="match status" value="1"/>
</dbReference>
<dbReference type="Gene3D" id="3.30.56.10">
    <property type="match status" value="2"/>
</dbReference>
<dbReference type="SUPFAM" id="SSF46955">
    <property type="entry name" value="Putative DNA-binding domain"/>
    <property type="match status" value="1"/>
</dbReference>
<evidence type="ECO:0000256" key="10">
    <source>
        <dbReference type="ARBA" id="ARBA00022842"/>
    </source>
</evidence>
<dbReference type="AlphaFoldDB" id="A0A226BXE4"/>
<dbReference type="InterPro" id="IPR045060">
    <property type="entry name" value="Phe-tRNA-ligase_IIc_bsu"/>
</dbReference>
<comment type="subunit">
    <text evidence="3 15">Tetramer of two alpha and two beta subunits.</text>
</comment>
<organism evidence="20 21">
    <name type="scientific">Natranaerobius trueperi</name>
    <dbReference type="NCBI Taxonomy" id="759412"/>
    <lineage>
        <taxon>Bacteria</taxon>
        <taxon>Bacillati</taxon>
        <taxon>Bacillota</taxon>
        <taxon>Clostridia</taxon>
        <taxon>Natranaerobiales</taxon>
        <taxon>Natranaerobiaceae</taxon>
        <taxon>Natranaerobius</taxon>
    </lineage>
</organism>
<dbReference type="InterPro" id="IPR033714">
    <property type="entry name" value="tRNA_bind_bactPheRS"/>
</dbReference>
<dbReference type="Pfam" id="PF03147">
    <property type="entry name" value="FDX-ACB"/>
    <property type="match status" value="1"/>
</dbReference>
<dbReference type="InterPro" id="IPR002547">
    <property type="entry name" value="tRNA-bd_dom"/>
</dbReference>
<keyword evidence="12 15" id="KW-0648">Protein biosynthesis</keyword>
<dbReference type="GO" id="GO:0005524">
    <property type="term" value="F:ATP binding"/>
    <property type="evidence" value="ECO:0007669"/>
    <property type="project" value="UniProtKB-UniRule"/>
</dbReference>
<comment type="catalytic activity">
    <reaction evidence="14 15">
        <text>tRNA(Phe) + L-phenylalanine + ATP = L-phenylalanyl-tRNA(Phe) + AMP + diphosphate + H(+)</text>
        <dbReference type="Rhea" id="RHEA:19413"/>
        <dbReference type="Rhea" id="RHEA-COMP:9668"/>
        <dbReference type="Rhea" id="RHEA-COMP:9699"/>
        <dbReference type="ChEBI" id="CHEBI:15378"/>
        <dbReference type="ChEBI" id="CHEBI:30616"/>
        <dbReference type="ChEBI" id="CHEBI:33019"/>
        <dbReference type="ChEBI" id="CHEBI:58095"/>
        <dbReference type="ChEBI" id="CHEBI:78442"/>
        <dbReference type="ChEBI" id="CHEBI:78531"/>
        <dbReference type="ChEBI" id="CHEBI:456215"/>
        <dbReference type="EC" id="6.1.1.20"/>
    </reaction>
</comment>
<feature type="binding site" evidence="15">
    <location>
        <position position="464"/>
    </location>
    <ligand>
        <name>Mg(2+)</name>
        <dbReference type="ChEBI" id="CHEBI:18420"/>
        <note>shared with alpha subunit</note>
    </ligand>
</feature>
<dbReference type="InterPro" id="IPR012340">
    <property type="entry name" value="NA-bd_OB-fold"/>
</dbReference>
<dbReference type="NCBIfam" id="NF045760">
    <property type="entry name" value="YtpR"/>
    <property type="match status" value="1"/>
</dbReference>
<keyword evidence="9 15" id="KW-0067">ATP-binding</keyword>
<evidence type="ECO:0000256" key="14">
    <source>
        <dbReference type="ARBA" id="ARBA00049255"/>
    </source>
</evidence>
<name>A0A226BXE4_9FIRM</name>
<evidence type="ECO:0000256" key="9">
    <source>
        <dbReference type="ARBA" id="ARBA00022840"/>
    </source>
</evidence>
<dbReference type="GO" id="GO:0000287">
    <property type="term" value="F:magnesium ion binding"/>
    <property type="evidence" value="ECO:0007669"/>
    <property type="project" value="UniProtKB-UniRule"/>
</dbReference>
<dbReference type="SMART" id="SM00873">
    <property type="entry name" value="B3_4"/>
    <property type="match status" value="1"/>
</dbReference>
<keyword evidence="5 16" id="KW-0820">tRNA-binding</keyword>
<evidence type="ECO:0000256" key="4">
    <source>
        <dbReference type="ARBA" id="ARBA00022490"/>
    </source>
</evidence>
<dbReference type="InterPro" id="IPR004532">
    <property type="entry name" value="Phe-tRNA-ligase_IIc_bsu_bact"/>
</dbReference>
<evidence type="ECO:0000259" key="18">
    <source>
        <dbReference type="PROSITE" id="PS51447"/>
    </source>
</evidence>
<feature type="binding site" evidence="15">
    <location>
        <position position="458"/>
    </location>
    <ligand>
        <name>Mg(2+)</name>
        <dbReference type="ChEBI" id="CHEBI:18420"/>
        <note>shared with alpha subunit</note>
    </ligand>
</feature>
<comment type="cofactor">
    <cofactor evidence="15">
        <name>Mg(2+)</name>
        <dbReference type="ChEBI" id="CHEBI:18420"/>
    </cofactor>
    <text evidence="15">Binds 2 magnesium ions per tetramer.</text>
</comment>
<dbReference type="Pfam" id="PF03484">
    <property type="entry name" value="B5"/>
    <property type="match status" value="1"/>
</dbReference>
<dbReference type="FunFam" id="3.30.56.10:FF:000002">
    <property type="entry name" value="Phenylalanine--tRNA ligase beta subunit"/>
    <property type="match status" value="1"/>
</dbReference>
<gene>
    <name evidence="15" type="primary">pheT</name>
    <name evidence="20" type="ORF">CDO51_11785</name>
</gene>
<evidence type="ECO:0000256" key="15">
    <source>
        <dbReference type="HAMAP-Rule" id="MF_00283"/>
    </source>
</evidence>
<keyword evidence="10 15" id="KW-0460">Magnesium</keyword>
<dbReference type="Pfam" id="PF17759">
    <property type="entry name" value="tRNA_synthFbeta"/>
    <property type="match status" value="1"/>
</dbReference>
<proteinExistence type="inferred from homology"/>
<evidence type="ECO:0000256" key="13">
    <source>
        <dbReference type="ARBA" id="ARBA00023146"/>
    </source>
</evidence>
<dbReference type="CDD" id="cd02796">
    <property type="entry name" value="tRNA_bind_bactPheRS"/>
    <property type="match status" value="1"/>
</dbReference>
<evidence type="ECO:0000256" key="1">
    <source>
        <dbReference type="ARBA" id="ARBA00004496"/>
    </source>
</evidence>
<keyword evidence="8 15" id="KW-0547">Nucleotide-binding</keyword>
<dbReference type="InterPro" id="IPR005121">
    <property type="entry name" value="Fdx_antiC-bd"/>
</dbReference>
<feature type="domain" description="FDX-ACB" evidence="18">
    <location>
        <begin position="715"/>
        <end position="808"/>
    </location>
</feature>
<dbReference type="GO" id="GO:0016740">
    <property type="term" value="F:transferase activity"/>
    <property type="evidence" value="ECO:0007669"/>
    <property type="project" value="UniProtKB-ARBA"/>
</dbReference>
<dbReference type="Gene3D" id="3.30.70.380">
    <property type="entry name" value="Ferrodoxin-fold anticodon-binding domain"/>
    <property type="match status" value="1"/>
</dbReference>
<dbReference type="Pfam" id="PF01588">
    <property type="entry name" value="tRNA_bind"/>
    <property type="match status" value="1"/>
</dbReference>
<comment type="similarity">
    <text evidence="2 15">Belongs to the phenylalanyl-tRNA synthetase beta subunit family. Type 1 subfamily.</text>
</comment>
<keyword evidence="13 15" id="KW-0030">Aminoacyl-tRNA synthetase</keyword>
<dbReference type="InterPro" id="IPR005147">
    <property type="entry name" value="tRNA_synthase_B5-dom"/>
</dbReference>